<evidence type="ECO:0000256" key="12">
    <source>
        <dbReference type="PIRSR" id="PIRSR006431-1"/>
    </source>
</evidence>
<evidence type="ECO:0000256" key="7">
    <source>
        <dbReference type="ARBA" id="ARBA00022490"/>
    </source>
</evidence>
<dbReference type="InterPro" id="IPR002410">
    <property type="entry name" value="Peptidase_S33"/>
</dbReference>
<evidence type="ECO:0000256" key="5">
    <source>
        <dbReference type="ARBA" id="ARBA00021843"/>
    </source>
</evidence>
<accession>A0A6C2D205</accession>
<feature type="active site" description="Nucleophile" evidence="12">
    <location>
        <position position="103"/>
    </location>
</feature>
<keyword evidence="6 11" id="KW-0031">Aminopeptidase</keyword>
<evidence type="ECO:0000313" key="15">
    <source>
        <dbReference type="Proteomes" id="UP000389128"/>
    </source>
</evidence>
<sequence>MPSLSSFLLPVGDGHQLYVEIWGKPAGEPVLVLHGGPGSGCSPRFRELYDPMRHYVVFFDQRGAGRSLPAGEIRANTTADLIADIERLRRHLGIARWRVTGGSWGATLALAYAAAYREATSGVVVRSVFMPGAGNLAWFFQGLAAVRPDGWRVFSAALPEAGGGDLLAALQARLNGADVEAARAAALAWCRYERAIAEPSAPDALLTAAELDRLVLKYRLQAHYLVAGCFVDEAAFLDACASLSNLPVTLIHGRLDQVCPPANAERIHARIKGSRLVWIDGCGHEAFHPAMVAAWQDALNTAPT</sequence>
<evidence type="ECO:0000256" key="11">
    <source>
        <dbReference type="PIRNR" id="PIRNR006431"/>
    </source>
</evidence>
<evidence type="ECO:0000256" key="6">
    <source>
        <dbReference type="ARBA" id="ARBA00022438"/>
    </source>
</evidence>
<gene>
    <name evidence="14" type="ORF">ETQ85_07750</name>
</gene>
<keyword evidence="8 11" id="KW-0645">Protease</keyword>
<dbReference type="Pfam" id="PF00561">
    <property type="entry name" value="Abhydrolase_1"/>
    <property type="match status" value="1"/>
</dbReference>
<evidence type="ECO:0000256" key="8">
    <source>
        <dbReference type="ARBA" id="ARBA00022670"/>
    </source>
</evidence>
<evidence type="ECO:0000256" key="1">
    <source>
        <dbReference type="ARBA" id="ARBA00001585"/>
    </source>
</evidence>
<dbReference type="InterPro" id="IPR005944">
    <property type="entry name" value="Pro_iminopeptidase"/>
</dbReference>
<comment type="similarity">
    <text evidence="3 11">Belongs to the peptidase S33 family.</text>
</comment>
<dbReference type="OrthoDB" id="9796770at2"/>
<dbReference type="PANTHER" id="PTHR43722">
    <property type="entry name" value="PROLINE IMINOPEPTIDASE"/>
    <property type="match status" value="1"/>
</dbReference>
<dbReference type="GO" id="GO:0004177">
    <property type="term" value="F:aminopeptidase activity"/>
    <property type="evidence" value="ECO:0007669"/>
    <property type="project" value="UniProtKB-UniRule"/>
</dbReference>
<keyword evidence="9 11" id="KW-0378">Hydrolase</keyword>
<evidence type="ECO:0000313" key="14">
    <source>
        <dbReference type="EMBL" id="TYC59914.1"/>
    </source>
</evidence>
<dbReference type="InterPro" id="IPR000073">
    <property type="entry name" value="AB_hydrolase_1"/>
</dbReference>
<dbReference type="GO" id="GO:0005737">
    <property type="term" value="C:cytoplasm"/>
    <property type="evidence" value="ECO:0007669"/>
    <property type="project" value="UniProtKB-SubCell"/>
</dbReference>
<dbReference type="InterPro" id="IPR029058">
    <property type="entry name" value="AB_hydrolase_fold"/>
</dbReference>
<dbReference type="Gene3D" id="3.40.50.1820">
    <property type="entry name" value="alpha/beta hydrolase"/>
    <property type="match status" value="1"/>
</dbReference>
<protein>
    <recommendedName>
        <fullName evidence="5 11">Proline iminopeptidase</fullName>
        <shortName evidence="11">PIP</shortName>
        <ecNumber evidence="4 11">3.4.11.5</ecNumber>
    </recommendedName>
    <alternativeName>
        <fullName evidence="10 11">Prolyl aminopeptidase</fullName>
    </alternativeName>
</protein>
<dbReference type="GO" id="GO:0006508">
    <property type="term" value="P:proteolysis"/>
    <property type="evidence" value="ECO:0007669"/>
    <property type="project" value="UniProtKB-KW"/>
</dbReference>
<comment type="catalytic activity">
    <reaction evidence="1 11">
        <text>Release of N-terminal proline from a peptide.</text>
        <dbReference type="EC" id="3.4.11.5"/>
    </reaction>
</comment>
<dbReference type="AlphaFoldDB" id="A0A6C2D205"/>
<evidence type="ECO:0000256" key="10">
    <source>
        <dbReference type="ARBA" id="ARBA00029605"/>
    </source>
</evidence>
<comment type="subcellular location">
    <subcellularLocation>
        <location evidence="2 11">Cytoplasm</location>
    </subcellularLocation>
</comment>
<evidence type="ECO:0000256" key="2">
    <source>
        <dbReference type="ARBA" id="ARBA00004496"/>
    </source>
</evidence>
<comment type="caution">
    <text evidence="14">The sequence shown here is derived from an EMBL/GenBank/DDBJ whole genome shotgun (WGS) entry which is preliminary data.</text>
</comment>
<organism evidence="14 15">
    <name type="scientific">Zoogloea oleivorans</name>
    <dbReference type="NCBI Taxonomy" id="1552750"/>
    <lineage>
        <taxon>Bacteria</taxon>
        <taxon>Pseudomonadati</taxon>
        <taxon>Pseudomonadota</taxon>
        <taxon>Betaproteobacteria</taxon>
        <taxon>Rhodocyclales</taxon>
        <taxon>Zoogloeaceae</taxon>
        <taxon>Zoogloea</taxon>
    </lineage>
</organism>
<dbReference type="PRINTS" id="PR00793">
    <property type="entry name" value="PROAMNOPTASE"/>
</dbReference>
<evidence type="ECO:0000256" key="4">
    <source>
        <dbReference type="ARBA" id="ARBA00012568"/>
    </source>
</evidence>
<evidence type="ECO:0000256" key="9">
    <source>
        <dbReference type="ARBA" id="ARBA00022801"/>
    </source>
</evidence>
<reference evidence="14 15" key="1">
    <citation type="submission" date="2019-01" db="EMBL/GenBank/DDBJ databases">
        <title>Zoogloea oleivorans genome sequencing and assembly.</title>
        <authorList>
            <person name="Tancsics A."/>
            <person name="Farkas M."/>
            <person name="Kriszt B."/>
            <person name="Maroti G."/>
            <person name="Horvath B."/>
        </authorList>
    </citation>
    <scope>NUCLEOTIDE SEQUENCE [LARGE SCALE GENOMIC DNA]</scope>
    <source>
        <strain evidence="14 15">Buc</strain>
    </source>
</reference>
<feature type="active site" description="Proton donor" evidence="12">
    <location>
        <position position="284"/>
    </location>
</feature>
<dbReference type="SUPFAM" id="SSF53474">
    <property type="entry name" value="alpha/beta-Hydrolases"/>
    <property type="match status" value="1"/>
</dbReference>
<dbReference type="Proteomes" id="UP000389128">
    <property type="component" value="Unassembled WGS sequence"/>
</dbReference>
<dbReference type="EMBL" id="SDKK01000006">
    <property type="protein sequence ID" value="TYC59914.1"/>
    <property type="molecule type" value="Genomic_DNA"/>
</dbReference>
<keyword evidence="7 11" id="KW-0963">Cytoplasm</keyword>
<evidence type="ECO:0000259" key="13">
    <source>
        <dbReference type="Pfam" id="PF00561"/>
    </source>
</evidence>
<feature type="domain" description="AB hydrolase-1" evidence="13">
    <location>
        <begin position="29"/>
        <end position="288"/>
    </location>
</feature>
<evidence type="ECO:0000256" key="3">
    <source>
        <dbReference type="ARBA" id="ARBA00010088"/>
    </source>
</evidence>
<feature type="active site" evidence="12">
    <location>
        <position position="256"/>
    </location>
</feature>
<proteinExistence type="inferred from homology"/>
<dbReference type="PANTHER" id="PTHR43722:SF1">
    <property type="entry name" value="PROLINE IMINOPEPTIDASE"/>
    <property type="match status" value="1"/>
</dbReference>
<dbReference type="EC" id="3.4.11.5" evidence="4 11"/>
<dbReference type="RefSeq" id="WP_148578471.1">
    <property type="nucleotide sequence ID" value="NZ_SDKK01000006.1"/>
</dbReference>
<dbReference type="PIRSF" id="PIRSF006431">
    <property type="entry name" value="Pept_S33"/>
    <property type="match status" value="1"/>
</dbReference>
<keyword evidence="15" id="KW-1185">Reference proteome</keyword>
<name>A0A6C2D205_9RHOO</name>